<dbReference type="InterPro" id="IPR041916">
    <property type="entry name" value="Anti_sigma_zinc_sf"/>
</dbReference>
<dbReference type="EMBL" id="PYGE01000012">
    <property type="protein sequence ID" value="PSL01869.1"/>
    <property type="molecule type" value="Genomic_DNA"/>
</dbReference>
<proteinExistence type="predicted"/>
<evidence type="ECO:0000313" key="6">
    <source>
        <dbReference type="Proteomes" id="UP000243528"/>
    </source>
</evidence>
<feature type="compositionally biased region" description="Low complexity" evidence="3">
    <location>
        <begin position="102"/>
        <end position="111"/>
    </location>
</feature>
<organism evidence="5 6">
    <name type="scientific">Haloactinopolyspora alba</name>
    <dbReference type="NCBI Taxonomy" id="648780"/>
    <lineage>
        <taxon>Bacteria</taxon>
        <taxon>Bacillati</taxon>
        <taxon>Actinomycetota</taxon>
        <taxon>Actinomycetes</taxon>
        <taxon>Jiangellales</taxon>
        <taxon>Jiangellaceae</taxon>
        <taxon>Haloactinopolyspora</taxon>
    </lineage>
</organism>
<gene>
    <name evidence="5" type="ORF">CLV30_112108</name>
</gene>
<reference evidence="5 6" key="1">
    <citation type="submission" date="2018-03" db="EMBL/GenBank/DDBJ databases">
        <title>Genomic Encyclopedia of Archaeal and Bacterial Type Strains, Phase II (KMG-II): from individual species to whole genera.</title>
        <authorList>
            <person name="Goeker M."/>
        </authorList>
    </citation>
    <scope>NUCLEOTIDE SEQUENCE [LARGE SCALE GENOMIC DNA]</scope>
    <source>
        <strain evidence="5 6">DSM 45211</strain>
    </source>
</reference>
<feature type="transmembrane region" description="Helical" evidence="4">
    <location>
        <begin position="120"/>
        <end position="140"/>
    </location>
</feature>
<evidence type="ECO:0000313" key="5">
    <source>
        <dbReference type="EMBL" id="PSL01869.1"/>
    </source>
</evidence>
<evidence type="ECO:0000256" key="3">
    <source>
        <dbReference type="SAM" id="MobiDB-lite"/>
    </source>
</evidence>
<keyword evidence="6" id="KW-1185">Reference proteome</keyword>
<accession>A0A2P8DXB9</accession>
<evidence type="ECO:0000256" key="2">
    <source>
        <dbReference type="ARBA" id="ARBA00023163"/>
    </source>
</evidence>
<dbReference type="OrthoDB" id="3743969at2"/>
<keyword evidence="2" id="KW-0804">Transcription</keyword>
<feature type="region of interest" description="Disordered" evidence="3">
    <location>
        <begin position="69"/>
        <end position="119"/>
    </location>
</feature>
<dbReference type="AlphaFoldDB" id="A0A2P8DXB9"/>
<dbReference type="Proteomes" id="UP000243528">
    <property type="component" value="Unassembled WGS sequence"/>
</dbReference>
<keyword evidence="4" id="KW-1133">Transmembrane helix</keyword>
<keyword evidence="4" id="KW-0812">Transmembrane</keyword>
<dbReference type="Gene3D" id="1.10.10.1320">
    <property type="entry name" value="Anti-sigma factor, zinc-finger domain"/>
    <property type="match status" value="1"/>
</dbReference>
<name>A0A2P8DXB9_9ACTN</name>
<sequence>MRHLDERISDLVDDRLEHDERDRALVHLTECATCRDAVESERHARNALRSLPDTEPSEQLVQNLLALAEPGEPLPPEPPQGTGLSAPVANWRPRGSRPPAGPADGRPGPQRRTSRRTRTVRVAALGMCTTGAMLVVFAALGGQSGTTEPPATPASVVPPMEDFTFEHARSTGGLPFVESASLLVGNVGNTGSTGAGW</sequence>
<evidence type="ECO:0000256" key="1">
    <source>
        <dbReference type="ARBA" id="ARBA00023015"/>
    </source>
</evidence>
<comment type="caution">
    <text evidence="5">The sequence shown here is derived from an EMBL/GenBank/DDBJ whole genome shotgun (WGS) entry which is preliminary data.</text>
</comment>
<dbReference type="RefSeq" id="WP_106538329.1">
    <property type="nucleotide sequence ID" value="NZ_PYGE01000012.1"/>
</dbReference>
<protein>
    <submittedName>
        <fullName evidence="5">Uncharacterized protein</fullName>
    </submittedName>
</protein>
<evidence type="ECO:0000256" key="4">
    <source>
        <dbReference type="SAM" id="Phobius"/>
    </source>
</evidence>
<keyword evidence="4" id="KW-0472">Membrane</keyword>
<keyword evidence="1" id="KW-0805">Transcription regulation</keyword>